<dbReference type="RefSeq" id="XP_046077901.1">
    <property type="nucleotide sequence ID" value="XM_046209208.1"/>
</dbReference>
<keyword evidence="3" id="KW-1185">Reference proteome</keyword>
<feature type="region of interest" description="Disordered" evidence="1">
    <location>
        <begin position="10"/>
        <end position="36"/>
    </location>
</feature>
<evidence type="ECO:0000313" key="2">
    <source>
        <dbReference type="EMBL" id="KAH8705280.1"/>
    </source>
</evidence>
<dbReference type="AlphaFoldDB" id="A0AAD4Q162"/>
<sequence length="165" mass="18541">MTMTIAMVLVDNKSNDKSPPHELASAESEAPVDGDTMRTPIDFVHVGDCLAGFISCLGQPSPATCRRSPRLYSRSHDYQHRSSNKLHDWQSGLRINTRGKINKRQCSQTRSLAEISQTRFQYNVKLQANDRKDPCVNKRRMDGNQMVFACVTKSLTSVTCNADHI</sequence>
<organism evidence="2 3">
    <name type="scientific">Talaromyces proteolyticus</name>
    <dbReference type="NCBI Taxonomy" id="1131652"/>
    <lineage>
        <taxon>Eukaryota</taxon>
        <taxon>Fungi</taxon>
        <taxon>Dikarya</taxon>
        <taxon>Ascomycota</taxon>
        <taxon>Pezizomycotina</taxon>
        <taxon>Eurotiomycetes</taxon>
        <taxon>Eurotiomycetidae</taxon>
        <taxon>Eurotiales</taxon>
        <taxon>Trichocomaceae</taxon>
        <taxon>Talaromyces</taxon>
        <taxon>Talaromyces sect. Bacilispori</taxon>
    </lineage>
</organism>
<evidence type="ECO:0000256" key="1">
    <source>
        <dbReference type="SAM" id="MobiDB-lite"/>
    </source>
</evidence>
<accession>A0AAD4Q162</accession>
<comment type="caution">
    <text evidence="2">The sequence shown here is derived from an EMBL/GenBank/DDBJ whole genome shotgun (WGS) entry which is preliminary data.</text>
</comment>
<reference evidence="2" key="1">
    <citation type="submission" date="2021-12" db="EMBL/GenBank/DDBJ databases">
        <title>Convergent genome expansion in fungi linked to evolution of root-endophyte symbiosis.</title>
        <authorList>
            <consortium name="DOE Joint Genome Institute"/>
            <person name="Ke Y.-H."/>
            <person name="Bonito G."/>
            <person name="Liao H.-L."/>
            <person name="Looney B."/>
            <person name="Rojas-Flechas A."/>
            <person name="Nash J."/>
            <person name="Hameed K."/>
            <person name="Schadt C."/>
            <person name="Martin F."/>
            <person name="Crous P.W."/>
            <person name="Miettinen O."/>
            <person name="Magnuson J.K."/>
            <person name="Labbe J."/>
            <person name="Jacobson D."/>
            <person name="Doktycz M.J."/>
            <person name="Veneault-Fourrey C."/>
            <person name="Kuo A."/>
            <person name="Mondo S."/>
            <person name="Calhoun S."/>
            <person name="Riley R."/>
            <person name="Ohm R."/>
            <person name="LaButti K."/>
            <person name="Andreopoulos B."/>
            <person name="Pangilinan J."/>
            <person name="Nolan M."/>
            <person name="Tritt A."/>
            <person name="Clum A."/>
            <person name="Lipzen A."/>
            <person name="Daum C."/>
            <person name="Barry K."/>
            <person name="Grigoriev I.V."/>
            <person name="Vilgalys R."/>
        </authorList>
    </citation>
    <scope>NUCLEOTIDE SEQUENCE</scope>
    <source>
        <strain evidence="2">PMI_201</strain>
    </source>
</reference>
<gene>
    <name evidence="2" type="ORF">BGW36DRAFT_10747</name>
</gene>
<dbReference type="Proteomes" id="UP001201262">
    <property type="component" value="Unassembled WGS sequence"/>
</dbReference>
<name>A0AAD4Q162_9EURO</name>
<dbReference type="GeneID" id="70239495"/>
<proteinExistence type="predicted"/>
<dbReference type="EMBL" id="JAJTJA010000001">
    <property type="protein sequence ID" value="KAH8705280.1"/>
    <property type="molecule type" value="Genomic_DNA"/>
</dbReference>
<evidence type="ECO:0000313" key="3">
    <source>
        <dbReference type="Proteomes" id="UP001201262"/>
    </source>
</evidence>
<protein>
    <submittedName>
        <fullName evidence="2">Uncharacterized protein</fullName>
    </submittedName>
</protein>